<reference evidence="1 2" key="1">
    <citation type="submission" date="2023-10" db="EMBL/GenBank/DDBJ databases">
        <title>Genomes of two closely related lineages of the louse Polyplax serrata with different host specificities.</title>
        <authorList>
            <person name="Martinu J."/>
            <person name="Tarabai H."/>
            <person name="Stefka J."/>
            <person name="Hypsa V."/>
        </authorList>
    </citation>
    <scope>NUCLEOTIDE SEQUENCE [LARGE SCALE GENOMIC DNA]</scope>
    <source>
        <strain evidence="1">HR10_N</strain>
    </source>
</reference>
<evidence type="ECO:0000313" key="2">
    <source>
        <dbReference type="Proteomes" id="UP001372834"/>
    </source>
</evidence>
<sequence>MIKFIQIQIDCVNNHKTRYLDRYSDPRDIRQRFLLRKLKETNPFEPPKKPFPYGRALRSPYKNLPFWLKKEEIRYRAGIGRIQNQERDEYE</sequence>
<proteinExistence type="predicted"/>
<accession>A0AAN8NWC5</accession>
<gene>
    <name evidence="1" type="ORF">RUM43_003247</name>
</gene>
<comment type="caution">
    <text evidence="1">The sequence shown here is derived from an EMBL/GenBank/DDBJ whole genome shotgun (WGS) entry which is preliminary data.</text>
</comment>
<dbReference type="EMBL" id="JAWJWE010000036">
    <property type="protein sequence ID" value="KAK6629430.1"/>
    <property type="molecule type" value="Genomic_DNA"/>
</dbReference>
<organism evidence="1 2">
    <name type="scientific">Polyplax serrata</name>
    <name type="common">Common mouse louse</name>
    <dbReference type="NCBI Taxonomy" id="468196"/>
    <lineage>
        <taxon>Eukaryota</taxon>
        <taxon>Metazoa</taxon>
        <taxon>Ecdysozoa</taxon>
        <taxon>Arthropoda</taxon>
        <taxon>Hexapoda</taxon>
        <taxon>Insecta</taxon>
        <taxon>Pterygota</taxon>
        <taxon>Neoptera</taxon>
        <taxon>Paraneoptera</taxon>
        <taxon>Psocodea</taxon>
        <taxon>Troctomorpha</taxon>
        <taxon>Phthiraptera</taxon>
        <taxon>Anoplura</taxon>
        <taxon>Polyplacidae</taxon>
        <taxon>Polyplax</taxon>
    </lineage>
</organism>
<evidence type="ECO:0000313" key="1">
    <source>
        <dbReference type="EMBL" id="KAK6629430.1"/>
    </source>
</evidence>
<name>A0AAN8NWC5_POLSC</name>
<dbReference type="AlphaFoldDB" id="A0AAN8NWC5"/>
<protein>
    <submittedName>
        <fullName evidence="1">Uncharacterized protein</fullName>
    </submittedName>
</protein>
<dbReference type="Proteomes" id="UP001372834">
    <property type="component" value="Unassembled WGS sequence"/>
</dbReference>